<keyword evidence="2" id="KW-1133">Transmembrane helix</keyword>
<dbReference type="Proteomes" id="UP000528432">
    <property type="component" value="Unassembled WGS sequence"/>
</dbReference>
<evidence type="ECO:0000313" key="4">
    <source>
        <dbReference type="EMBL" id="NOH16686.1"/>
    </source>
</evidence>
<dbReference type="PANTHER" id="PTHR35788">
    <property type="entry name" value="EXPORTED PROTEIN-RELATED"/>
    <property type="match status" value="1"/>
</dbReference>
<dbReference type="PROSITE" id="PS51109">
    <property type="entry name" value="G5"/>
    <property type="match status" value="1"/>
</dbReference>
<dbReference type="InterPro" id="IPR007391">
    <property type="entry name" value="Vancomycin_resist_VanW"/>
</dbReference>
<keyword evidence="2" id="KW-0812">Transmembrane</keyword>
<dbReference type="InterPro" id="IPR022029">
    <property type="entry name" value="YoaR-like_PG-bd"/>
</dbReference>
<dbReference type="Pfam" id="PF04294">
    <property type="entry name" value="VanW"/>
    <property type="match status" value="1"/>
</dbReference>
<dbReference type="Pfam" id="PF07501">
    <property type="entry name" value="G5"/>
    <property type="match status" value="1"/>
</dbReference>
<dbReference type="PANTHER" id="PTHR35788:SF1">
    <property type="entry name" value="EXPORTED PROTEIN"/>
    <property type="match status" value="1"/>
</dbReference>
<evidence type="ECO:0000256" key="1">
    <source>
        <dbReference type="ARBA" id="ARBA00022729"/>
    </source>
</evidence>
<dbReference type="InterPro" id="IPR011098">
    <property type="entry name" value="G5_dom"/>
</dbReference>
<keyword evidence="2" id="KW-0472">Membrane</keyword>
<feature type="domain" description="G5" evidence="3">
    <location>
        <begin position="389"/>
        <end position="468"/>
    </location>
</feature>
<dbReference type="EMBL" id="JABFIF010000021">
    <property type="protein sequence ID" value="NOH16686.1"/>
    <property type="molecule type" value="Genomic_DNA"/>
</dbReference>
<dbReference type="AlphaFoldDB" id="A0A7Y3XZF0"/>
<keyword evidence="1" id="KW-0732">Signal</keyword>
<evidence type="ECO:0000259" key="3">
    <source>
        <dbReference type="PROSITE" id="PS51109"/>
    </source>
</evidence>
<organism evidence="4 5">
    <name type="scientific">Clostridium cochlearium</name>
    <dbReference type="NCBI Taxonomy" id="1494"/>
    <lineage>
        <taxon>Bacteria</taxon>
        <taxon>Bacillati</taxon>
        <taxon>Bacillota</taxon>
        <taxon>Clostridia</taxon>
        <taxon>Eubacteriales</taxon>
        <taxon>Clostridiaceae</taxon>
        <taxon>Clostridium</taxon>
    </lineage>
</organism>
<proteinExistence type="predicted"/>
<evidence type="ECO:0000256" key="2">
    <source>
        <dbReference type="SAM" id="Phobius"/>
    </source>
</evidence>
<evidence type="ECO:0000313" key="5">
    <source>
        <dbReference type="Proteomes" id="UP000528432"/>
    </source>
</evidence>
<reference evidence="4 5" key="1">
    <citation type="submission" date="2020-05" db="EMBL/GenBank/DDBJ databases">
        <title>Draft genome sequence of Clostridium cochlearium strain AGROS13 isolated from a sheep dairy farm in New Zealand.</title>
        <authorList>
            <person name="Gupta T.B."/>
            <person name="Jauregui R."/>
            <person name="Risson A.N."/>
            <person name="Brightwell G."/>
            <person name="Maclean P."/>
        </authorList>
    </citation>
    <scope>NUCLEOTIDE SEQUENCE [LARGE SCALE GENOMIC DNA]</scope>
    <source>
        <strain evidence="4 5">AGROS13</strain>
    </source>
</reference>
<protein>
    <recommendedName>
        <fullName evidence="3">G5 domain-containing protein</fullName>
    </recommendedName>
</protein>
<dbReference type="Pfam" id="PF12229">
    <property type="entry name" value="PG_binding_4"/>
    <property type="match status" value="1"/>
</dbReference>
<comment type="caution">
    <text evidence="4">The sequence shown here is derived from an EMBL/GenBank/DDBJ whole genome shotgun (WGS) entry which is preliminary data.</text>
</comment>
<dbReference type="SMART" id="SM01208">
    <property type="entry name" value="G5"/>
    <property type="match status" value="1"/>
</dbReference>
<sequence>MLILGGEIMAKRKKRKKNLSKKVNIYAIIILVILMGLTSVKAGYSYSDIKYYENLFYPGVTVGNEDISGKTLEEGKKIIRQKYENKLPNKKIIVKVPEGEYSITFDKIDGKYDLDTSLKKAYDYGKDLNVFSKYRIIKKGEKKPFELMFSYNEKKVIDFINDVEKKVNRDAVNAKLVKKGEGFSIIPENIGKKLNKEKLQKDILSNINGDVSNNLVVNGEVKNVQAKITADKLTTVDTLISSFGTNYGNISSPQRANNIKLSTESINGTVLMPGEVFSFNGIVGQRTSERGYQAASVIIGNQVEDGLGGGICQTSSTLYNAALMANLKSVERAHHTMPSSYVPLGRDATVDWENIDYKFRNDYSFPIYIEGLTYNGEVRFNIYSNSSLKNRRYEITTDVYENLPTDTKTIQDANLPQGTTEVVQNAHQGFKVKVYRNIYENGKLINKELISNDFYKPIQGIIKVGTKK</sequence>
<accession>A0A7Y3XZF0</accession>
<dbReference type="Gene3D" id="2.20.230.10">
    <property type="entry name" value="Resuscitation-promoting factor rpfb"/>
    <property type="match status" value="1"/>
</dbReference>
<gene>
    <name evidence="4" type="ORF">HMJ28_09850</name>
</gene>
<feature type="transmembrane region" description="Helical" evidence="2">
    <location>
        <begin position="23"/>
        <end position="44"/>
    </location>
</feature>
<name>A0A7Y3XZF0_CLOCO</name>
<dbReference type="InterPro" id="IPR052913">
    <property type="entry name" value="Glycopeptide_resist_protein"/>
</dbReference>